<feature type="domain" description="Resolvase/invertase-type recombinase catalytic" evidence="1">
    <location>
        <begin position="24"/>
        <end position="172"/>
    </location>
</feature>
<dbReference type="PANTHER" id="PTHR30461">
    <property type="entry name" value="DNA-INVERTASE FROM LAMBDOID PROPHAGE"/>
    <property type="match status" value="1"/>
</dbReference>
<reference evidence="3" key="1">
    <citation type="submission" date="2019-10" db="EMBL/GenBank/DDBJ databases">
        <authorList>
            <consortium name="GenomeTrakr network: Whole genome sequencing for foodborne pathogen traceback"/>
        </authorList>
    </citation>
    <scope>NUCLEOTIDE SEQUENCE</scope>
    <source>
        <strain evidence="3">CDPHFDLB-FM19-02204-A</strain>
    </source>
</reference>
<dbReference type="PANTHER" id="PTHR30461:SF23">
    <property type="entry name" value="DNA RECOMBINASE-RELATED"/>
    <property type="match status" value="1"/>
</dbReference>
<dbReference type="Gene3D" id="3.90.1750.20">
    <property type="entry name" value="Putative Large Serine Recombinase, Chain B, Domain 2"/>
    <property type="match status" value="1"/>
</dbReference>
<organism evidence="3">
    <name type="scientific">Listeria monocytogenes</name>
    <dbReference type="NCBI Taxonomy" id="1639"/>
    <lineage>
        <taxon>Bacteria</taxon>
        <taxon>Bacillati</taxon>
        <taxon>Bacillota</taxon>
        <taxon>Bacilli</taxon>
        <taxon>Bacillales</taxon>
        <taxon>Listeriaceae</taxon>
        <taxon>Listeria</taxon>
    </lineage>
</organism>
<accession>A0A5M2PTT0</accession>
<dbReference type="EMBL" id="AALOQI010000008">
    <property type="protein sequence ID" value="EDB7791821.1"/>
    <property type="molecule type" value="Genomic_DNA"/>
</dbReference>
<dbReference type="PROSITE" id="PS51736">
    <property type="entry name" value="RECOMBINASES_3"/>
    <property type="match status" value="1"/>
</dbReference>
<dbReference type="SMART" id="SM00857">
    <property type="entry name" value="Resolvase"/>
    <property type="match status" value="1"/>
</dbReference>
<evidence type="ECO:0000259" key="1">
    <source>
        <dbReference type="PROSITE" id="PS51736"/>
    </source>
</evidence>
<dbReference type="GO" id="GO:0003677">
    <property type="term" value="F:DNA binding"/>
    <property type="evidence" value="ECO:0007669"/>
    <property type="project" value="InterPro"/>
</dbReference>
<dbReference type="Pfam" id="PF00239">
    <property type="entry name" value="Resolvase"/>
    <property type="match status" value="1"/>
</dbReference>
<protein>
    <submittedName>
        <fullName evidence="3">Recombinase family protein</fullName>
    </submittedName>
</protein>
<dbReference type="PROSITE" id="PS51737">
    <property type="entry name" value="RECOMBINASE_DNA_BIND"/>
    <property type="match status" value="1"/>
</dbReference>
<evidence type="ECO:0000259" key="2">
    <source>
        <dbReference type="PROSITE" id="PS51737"/>
    </source>
</evidence>
<dbReference type="InterPro" id="IPR036162">
    <property type="entry name" value="Resolvase-like_N_sf"/>
</dbReference>
<dbReference type="Gene3D" id="3.40.50.1390">
    <property type="entry name" value="Resolvase, N-terminal catalytic domain"/>
    <property type="match status" value="1"/>
</dbReference>
<evidence type="ECO:0000313" key="3">
    <source>
        <dbReference type="EMBL" id="EDB7791821.1"/>
    </source>
</evidence>
<dbReference type="Pfam" id="PF07508">
    <property type="entry name" value="Recombinase"/>
    <property type="match status" value="1"/>
</dbReference>
<sequence>MAKKITKIEPVSVQVALQLQPKKRVCAYCRVSTDSREQQNSFSAQVKYYTELIGKKDEWQFVGIYADEARSGTKLQKRDEFLRMIKDCEAGKVDMIITKSVTRFARNTVDSIQAIRKLKALSIAVYFEKEHINTLSEKSEQMLTILSSLAQGESEGISTNTKWAVKKRFQDGTFILGCPAYGYAKDDAGELIIKDEEAVIVRRIFKEYLNGKGSYVIAKGLSEDGIPIIRNAEKWQDGVVKEILQNPIYTGDLLLQKTFTTEVVPFKRKPNKGQLPQYFISENHEPIITREQFEAVKEIYEYRRKQMGIDDSGKYQNRYIFSSKIICGECGSTFRRQKIYIGKPYEKIQWCCSQHIEDKSKCSLKGIREDVIKRAFTVMWNKLTSNYTDILIPLLESLKSLRIDEQQEQEISECNNRIMELTEQCHILSSVVAKGYIDSAVFIERQNTLTLELAAAKKKRSQLLDSNGFDREIVRTELLIVLIQSNPNILEDFDENLFLQAVDKIIIHENHTITFRLKNSLELTEYCGKEVDE</sequence>
<dbReference type="InterPro" id="IPR050639">
    <property type="entry name" value="SSR_resolvase"/>
</dbReference>
<dbReference type="GO" id="GO:0000150">
    <property type="term" value="F:DNA strand exchange activity"/>
    <property type="evidence" value="ECO:0007669"/>
    <property type="project" value="InterPro"/>
</dbReference>
<name>A0A5M2PTT0_LISMN</name>
<gene>
    <name evidence="3" type="ORF">F9653_13830</name>
</gene>
<dbReference type="InterPro" id="IPR011109">
    <property type="entry name" value="DNA_bind_recombinase_dom"/>
</dbReference>
<dbReference type="SUPFAM" id="SSF53041">
    <property type="entry name" value="Resolvase-like"/>
    <property type="match status" value="1"/>
</dbReference>
<dbReference type="CDD" id="cd00338">
    <property type="entry name" value="Ser_Recombinase"/>
    <property type="match status" value="1"/>
</dbReference>
<dbReference type="InterPro" id="IPR038109">
    <property type="entry name" value="DNA_bind_recomb_sf"/>
</dbReference>
<feature type="domain" description="Recombinase" evidence="2">
    <location>
        <begin position="180"/>
        <end position="306"/>
    </location>
</feature>
<dbReference type="InterPro" id="IPR025827">
    <property type="entry name" value="Zn_ribbon_recom_dom"/>
</dbReference>
<dbReference type="InterPro" id="IPR006119">
    <property type="entry name" value="Resolv_N"/>
</dbReference>
<dbReference type="AlphaFoldDB" id="A0A5M2PTT0"/>
<proteinExistence type="predicted"/>
<dbReference type="Pfam" id="PF13408">
    <property type="entry name" value="Zn_ribbon_recom"/>
    <property type="match status" value="1"/>
</dbReference>
<comment type="caution">
    <text evidence="3">The sequence shown here is derived from an EMBL/GenBank/DDBJ whole genome shotgun (WGS) entry which is preliminary data.</text>
</comment>